<proteinExistence type="inferred from homology"/>
<evidence type="ECO:0000256" key="9">
    <source>
        <dbReference type="SAM" id="Phobius"/>
    </source>
</evidence>
<keyword evidence="2" id="KW-0813">Transport</keyword>
<feature type="transmembrane region" description="Helical" evidence="9">
    <location>
        <begin position="7"/>
        <end position="25"/>
    </location>
</feature>
<keyword evidence="7 9" id="KW-0472">Membrane</keyword>
<feature type="domain" description="Na+/H+ antiporter NhaC-like C-terminal" evidence="10">
    <location>
        <begin position="242"/>
        <end position="429"/>
    </location>
</feature>
<dbReference type="PANTHER" id="PTHR33451">
    <property type="entry name" value="MALATE-2H(+)/NA(+)-LACTATE ANTIPORTER"/>
    <property type="match status" value="1"/>
</dbReference>
<keyword evidence="3" id="KW-0050">Antiport</keyword>
<evidence type="ECO:0000256" key="3">
    <source>
        <dbReference type="ARBA" id="ARBA00022449"/>
    </source>
</evidence>
<protein>
    <submittedName>
        <fullName evidence="11">Na+/H+ antiporter NhaC family protein</fullName>
    </submittedName>
</protein>
<keyword evidence="5 9" id="KW-0812">Transmembrane</keyword>
<dbReference type="InterPro" id="IPR018461">
    <property type="entry name" value="Na/H_Antiport_NhaC-like_C"/>
</dbReference>
<dbReference type="AlphaFoldDB" id="A0A948X143"/>
<feature type="transmembrane region" description="Helical" evidence="9">
    <location>
        <begin position="236"/>
        <end position="269"/>
    </location>
</feature>
<keyword evidence="6 9" id="KW-1133">Transmembrane helix</keyword>
<dbReference type="EMBL" id="JAHLFS010000032">
    <property type="protein sequence ID" value="MBU3851553.1"/>
    <property type="molecule type" value="Genomic_DNA"/>
</dbReference>
<feature type="transmembrane region" description="Helical" evidence="9">
    <location>
        <begin position="369"/>
        <end position="390"/>
    </location>
</feature>
<gene>
    <name evidence="11" type="ORF">H9901_02525</name>
</gene>
<evidence type="ECO:0000313" key="11">
    <source>
        <dbReference type="EMBL" id="MBU3851553.1"/>
    </source>
</evidence>
<evidence type="ECO:0000256" key="5">
    <source>
        <dbReference type="ARBA" id="ARBA00022692"/>
    </source>
</evidence>
<feature type="transmembrane region" description="Helical" evidence="9">
    <location>
        <begin position="37"/>
        <end position="56"/>
    </location>
</feature>
<accession>A0A948X143</accession>
<name>A0A948X143_9LACO</name>
<dbReference type="Pfam" id="PF03553">
    <property type="entry name" value="Na_H_antiporter"/>
    <property type="match status" value="1"/>
</dbReference>
<evidence type="ECO:0000259" key="10">
    <source>
        <dbReference type="Pfam" id="PF03553"/>
    </source>
</evidence>
<reference evidence="11" key="1">
    <citation type="journal article" date="2021" name="PeerJ">
        <title>Extensive microbial diversity within the chicken gut microbiome revealed by metagenomics and culture.</title>
        <authorList>
            <person name="Gilroy R."/>
            <person name="Ravi A."/>
            <person name="Getino M."/>
            <person name="Pursley I."/>
            <person name="Horton D.L."/>
            <person name="Alikhan N.F."/>
            <person name="Baker D."/>
            <person name="Gharbi K."/>
            <person name="Hall N."/>
            <person name="Watson M."/>
            <person name="Adriaenssens E.M."/>
            <person name="Foster-Nyarko E."/>
            <person name="Jarju S."/>
            <person name="Secka A."/>
            <person name="Antonio M."/>
            <person name="Oren A."/>
            <person name="Chaudhuri R.R."/>
            <person name="La Ragione R."/>
            <person name="Hildebrand F."/>
            <person name="Pallen M.J."/>
        </authorList>
    </citation>
    <scope>NUCLEOTIDE SEQUENCE</scope>
    <source>
        <strain evidence="11">F6-6636</strain>
    </source>
</reference>
<sequence length="436" mass="46276">MHKQPKGSFWGLVPLIIFLILYVITGITTNNFNSMPLMIGIMIASAIALLMPKVGAKKQLSFSEKVTKYCIGGGDNGLILMVIIFLMAGGFYGVSKSMHAVDAVTNLGLSILPLKLILPGLFMIGCIISFAMGTSMGTVAALMPIAVSLALKTHGNMALFCGTIVGSAMFGDNLSMISASVIAADRTQNVKAAAKFKTNFLMILPALIINLILLAMQPLGKGAHLSGNYHYDLVNLLPYVVVIVLSFTGMNVLPVLTIGMLTGIIIGVWHGNFSIIKAMTIVHNGMMNMEDMALIAILVGGLVALMDYLGGIAWILNLLTKRVKSARGGEFAIAGLVSLLDIITTNNTISIITAGPLAKDISAQFHIPAVRTASNLATFSCIFNGLIPYGGQLLVAGGLANISPVKIVPYSWYCLLMLLSSVIFILIGFHQQKAEA</sequence>
<comment type="caution">
    <text evidence="11">The sequence shown here is derived from an EMBL/GenBank/DDBJ whole genome shotgun (WGS) entry which is preliminary data.</text>
</comment>
<dbReference type="InterPro" id="IPR052180">
    <property type="entry name" value="NhaC_Na-H+_Antiporter"/>
</dbReference>
<evidence type="ECO:0000256" key="2">
    <source>
        <dbReference type="ARBA" id="ARBA00022448"/>
    </source>
</evidence>
<evidence type="ECO:0000256" key="1">
    <source>
        <dbReference type="ARBA" id="ARBA00004651"/>
    </source>
</evidence>
<feature type="transmembrane region" description="Helical" evidence="9">
    <location>
        <begin position="331"/>
        <end position="357"/>
    </location>
</feature>
<evidence type="ECO:0000256" key="7">
    <source>
        <dbReference type="ARBA" id="ARBA00023136"/>
    </source>
</evidence>
<evidence type="ECO:0000256" key="6">
    <source>
        <dbReference type="ARBA" id="ARBA00022989"/>
    </source>
</evidence>
<comment type="subcellular location">
    <subcellularLocation>
        <location evidence="1">Cell membrane</location>
        <topology evidence="1">Multi-pass membrane protein</topology>
    </subcellularLocation>
</comment>
<evidence type="ECO:0000256" key="8">
    <source>
        <dbReference type="ARBA" id="ARBA00038435"/>
    </source>
</evidence>
<dbReference type="PANTHER" id="PTHR33451:SF5">
    <property type="entry name" value="NA+_H+ ANTIPORTER"/>
    <property type="match status" value="1"/>
</dbReference>
<evidence type="ECO:0000313" key="12">
    <source>
        <dbReference type="Proteomes" id="UP000777303"/>
    </source>
</evidence>
<reference evidence="11" key="2">
    <citation type="submission" date="2021-04" db="EMBL/GenBank/DDBJ databases">
        <authorList>
            <person name="Gilroy R."/>
        </authorList>
    </citation>
    <scope>NUCLEOTIDE SEQUENCE</scope>
    <source>
        <strain evidence="11">F6-6636</strain>
    </source>
</reference>
<feature type="transmembrane region" description="Helical" evidence="9">
    <location>
        <begin position="410"/>
        <end position="429"/>
    </location>
</feature>
<feature type="transmembrane region" description="Helical" evidence="9">
    <location>
        <begin position="196"/>
        <end position="216"/>
    </location>
</feature>
<dbReference type="GO" id="GO:0005886">
    <property type="term" value="C:plasma membrane"/>
    <property type="evidence" value="ECO:0007669"/>
    <property type="project" value="UniProtKB-SubCell"/>
</dbReference>
<comment type="similarity">
    <text evidence="8">Belongs to the NhaC Na(+)/H(+) (TC 2.A.35) antiporter family.</text>
</comment>
<feature type="transmembrane region" description="Helical" evidence="9">
    <location>
        <begin position="293"/>
        <end position="319"/>
    </location>
</feature>
<feature type="transmembrane region" description="Helical" evidence="9">
    <location>
        <begin position="77"/>
        <end position="94"/>
    </location>
</feature>
<keyword evidence="4" id="KW-1003">Cell membrane</keyword>
<dbReference type="GO" id="GO:0015297">
    <property type="term" value="F:antiporter activity"/>
    <property type="evidence" value="ECO:0007669"/>
    <property type="project" value="UniProtKB-KW"/>
</dbReference>
<evidence type="ECO:0000256" key="4">
    <source>
        <dbReference type="ARBA" id="ARBA00022475"/>
    </source>
</evidence>
<organism evidence="11 12">
    <name type="scientific">Candidatus Paralactobacillus gallistercoris</name>
    <dbReference type="NCBI Taxonomy" id="2838724"/>
    <lineage>
        <taxon>Bacteria</taxon>
        <taxon>Bacillati</taxon>
        <taxon>Bacillota</taxon>
        <taxon>Bacilli</taxon>
        <taxon>Lactobacillales</taxon>
        <taxon>Lactobacillaceae</taxon>
        <taxon>Lactobacillus</taxon>
    </lineage>
</organism>
<dbReference type="Proteomes" id="UP000777303">
    <property type="component" value="Unassembled WGS sequence"/>
</dbReference>